<feature type="transmembrane region" description="Helical" evidence="2">
    <location>
        <begin position="28"/>
        <end position="46"/>
    </location>
</feature>
<evidence type="ECO:0000313" key="4">
    <source>
        <dbReference type="Proteomes" id="UP000481861"/>
    </source>
</evidence>
<keyword evidence="4" id="KW-1185">Reference proteome</keyword>
<protein>
    <submittedName>
        <fullName evidence="3">Uncharacterized protein</fullName>
    </submittedName>
</protein>
<name>A0A7C8I625_9PLEO</name>
<sequence length="187" mass="20490">MSRYVGGFQGFPPSAARLQYHMQCRSRLSIIVSLSGFLYVCITTVVRQPRRAARADYHTLAPGATATPCVPVPLKLSSPANAHLSRFSTPKSRRAHATDMPQGRGLSERWENCKVRRLSIISNRPGRLSTYVHRVSAAANPHTLLARCVALLRGPGCRAPVTTLHHAGRLLARLSVRLSSAYILSLV</sequence>
<evidence type="ECO:0000313" key="3">
    <source>
        <dbReference type="EMBL" id="KAF2871717.1"/>
    </source>
</evidence>
<dbReference type="AlphaFoldDB" id="A0A7C8I625"/>
<proteinExistence type="predicted"/>
<evidence type="ECO:0000256" key="1">
    <source>
        <dbReference type="SAM" id="MobiDB-lite"/>
    </source>
</evidence>
<accession>A0A7C8I625</accession>
<comment type="caution">
    <text evidence="3">The sequence shown here is derived from an EMBL/GenBank/DDBJ whole genome shotgun (WGS) entry which is preliminary data.</text>
</comment>
<keyword evidence="2" id="KW-0812">Transmembrane</keyword>
<organism evidence="3 4">
    <name type="scientific">Massariosphaeria phaeospora</name>
    <dbReference type="NCBI Taxonomy" id="100035"/>
    <lineage>
        <taxon>Eukaryota</taxon>
        <taxon>Fungi</taxon>
        <taxon>Dikarya</taxon>
        <taxon>Ascomycota</taxon>
        <taxon>Pezizomycotina</taxon>
        <taxon>Dothideomycetes</taxon>
        <taxon>Pleosporomycetidae</taxon>
        <taxon>Pleosporales</taxon>
        <taxon>Pleosporales incertae sedis</taxon>
        <taxon>Massariosphaeria</taxon>
    </lineage>
</organism>
<reference evidence="3 4" key="1">
    <citation type="submission" date="2020-01" db="EMBL/GenBank/DDBJ databases">
        <authorList>
            <consortium name="DOE Joint Genome Institute"/>
            <person name="Haridas S."/>
            <person name="Albert R."/>
            <person name="Binder M."/>
            <person name="Bloem J."/>
            <person name="Labutti K."/>
            <person name="Salamov A."/>
            <person name="Andreopoulos B."/>
            <person name="Baker S.E."/>
            <person name="Barry K."/>
            <person name="Bills G."/>
            <person name="Bluhm B.H."/>
            <person name="Cannon C."/>
            <person name="Castanera R."/>
            <person name="Culley D.E."/>
            <person name="Daum C."/>
            <person name="Ezra D."/>
            <person name="Gonzalez J.B."/>
            <person name="Henrissat B."/>
            <person name="Kuo A."/>
            <person name="Liang C."/>
            <person name="Lipzen A."/>
            <person name="Lutzoni F."/>
            <person name="Magnuson J."/>
            <person name="Mondo S."/>
            <person name="Nolan M."/>
            <person name="Ohm R."/>
            <person name="Pangilinan J."/>
            <person name="Park H.-J.H."/>
            <person name="Ramirez L."/>
            <person name="Alfaro M."/>
            <person name="Sun H."/>
            <person name="Tritt A."/>
            <person name="Yoshinaga Y."/>
            <person name="Zwiers L.-H.L."/>
            <person name="Turgeon B.G."/>
            <person name="Goodwin S.B."/>
            <person name="Spatafora J.W."/>
            <person name="Crous P.W."/>
            <person name="Grigoriev I.V."/>
        </authorList>
    </citation>
    <scope>NUCLEOTIDE SEQUENCE [LARGE SCALE GENOMIC DNA]</scope>
    <source>
        <strain evidence="3 4">CBS 611.86</strain>
    </source>
</reference>
<gene>
    <name evidence="3" type="ORF">BDV95DRAFT_47408</name>
</gene>
<dbReference type="Proteomes" id="UP000481861">
    <property type="component" value="Unassembled WGS sequence"/>
</dbReference>
<feature type="region of interest" description="Disordered" evidence="1">
    <location>
        <begin position="85"/>
        <end position="104"/>
    </location>
</feature>
<keyword evidence="2" id="KW-1133">Transmembrane helix</keyword>
<keyword evidence="2" id="KW-0472">Membrane</keyword>
<dbReference type="EMBL" id="JAADJZ010000011">
    <property type="protein sequence ID" value="KAF2871717.1"/>
    <property type="molecule type" value="Genomic_DNA"/>
</dbReference>
<evidence type="ECO:0000256" key="2">
    <source>
        <dbReference type="SAM" id="Phobius"/>
    </source>
</evidence>